<dbReference type="AlphaFoldDB" id="A0A1F5S4J8"/>
<proteinExistence type="predicted"/>
<sequence length="162" mass="19104">MEINKAELEQFYKLKEIAKTTYERIGSIYCPALKDDIVFNSDGFHHLRYDCHRSERSKQVQKNKFIYFDKAVEILKKTTTIQEYRRSICAVGDCDKNGFHKTKIIEWFGFFAIISFVKCIRINVVVRRIGEGSGKFHFWSVMPFWTLSSNKRVIGSKKIEDE</sequence>
<reference evidence="1 2" key="1">
    <citation type="journal article" date="2016" name="Nat. Commun.">
        <title>Thousands of microbial genomes shed light on interconnected biogeochemical processes in an aquifer system.</title>
        <authorList>
            <person name="Anantharaman K."/>
            <person name="Brown C.T."/>
            <person name="Hug L.A."/>
            <person name="Sharon I."/>
            <person name="Castelle C.J."/>
            <person name="Probst A.J."/>
            <person name="Thomas B.C."/>
            <person name="Singh A."/>
            <person name="Wilkins M.J."/>
            <person name="Karaoz U."/>
            <person name="Brodie E.L."/>
            <person name="Williams K.H."/>
            <person name="Hubbard S.S."/>
            <person name="Banfield J.F."/>
        </authorList>
    </citation>
    <scope>NUCLEOTIDE SEQUENCE [LARGE SCALE GENOMIC DNA]</scope>
</reference>
<evidence type="ECO:0000313" key="1">
    <source>
        <dbReference type="EMBL" id="OGF21628.1"/>
    </source>
</evidence>
<comment type="caution">
    <text evidence="1">The sequence shown here is derived from an EMBL/GenBank/DDBJ whole genome shotgun (WGS) entry which is preliminary data.</text>
</comment>
<evidence type="ECO:0000313" key="2">
    <source>
        <dbReference type="Proteomes" id="UP000177407"/>
    </source>
</evidence>
<organism evidence="1 2">
    <name type="scientific">Candidatus Falkowbacteria bacterium RIFOXYA2_FULL_38_12</name>
    <dbReference type="NCBI Taxonomy" id="1797993"/>
    <lineage>
        <taxon>Bacteria</taxon>
        <taxon>Candidatus Falkowiibacteriota</taxon>
    </lineage>
</organism>
<gene>
    <name evidence="1" type="ORF">A2257_02405</name>
</gene>
<dbReference type="EMBL" id="MFGA01000002">
    <property type="protein sequence ID" value="OGF21628.1"/>
    <property type="molecule type" value="Genomic_DNA"/>
</dbReference>
<name>A0A1F5S4J8_9BACT</name>
<protein>
    <submittedName>
        <fullName evidence="1">Uncharacterized protein</fullName>
    </submittedName>
</protein>
<accession>A0A1F5S4J8</accession>
<dbReference type="Proteomes" id="UP000177407">
    <property type="component" value="Unassembled WGS sequence"/>
</dbReference>